<organism evidence="1 3">
    <name type="scientific">Didymodactylos carnosus</name>
    <dbReference type="NCBI Taxonomy" id="1234261"/>
    <lineage>
        <taxon>Eukaryota</taxon>
        <taxon>Metazoa</taxon>
        <taxon>Spiralia</taxon>
        <taxon>Gnathifera</taxon>
        <taxon>Rotifera</taxon>
        <taxon>Eurotatoria</taxon>
        <taxon>Bdelloidea</taxon>
        <taxon>Philodinida</taxon>
        <taxon>Philodinidae</taxon>
        <taxon>Didymodactylos</taxon>
    </lineage>
</organism>
<keyword evidence="3" id="KW-1185">Reference proteome</keyword>
<dbReference type="Proteomes" id="UP000681722">
    <property type="component" value="Unassembled WGS sequence"/>
</dbReference>
<dbReference type="EMBL" id="CAJOBC010103653">
    <property type="protein sequence ID" value="CAF4487286.1"/>
    <property type="molecule type" value="Genomic_DNA"/>
</dbReference>
<evidence type="ECO:0000313" key="2">
    <source>
        <dbReference type="EMBL" id="CAF4487286.1"/>
    </source>
</evidence>
<accession>A0A816BDN8</accession>
<proteinExistence type="predicted"/>
<comment type="caution">
    <text evidence="1">The sequence shown here is derived from an EMBL/GenBank/DDBJ whole genome shotgun (WGS) entry which is preliminary data.</text>
</comment>
<gene>
    <name evidence="1" type="ORF">GPM918_LOCUS42813</name>
    <name evidence="2" type="ORF">SRO942_LOCUS44148</name>
</gene>
<dbReference type="Proteomes" id="UP000663829">
    <property type="component" value="Unassembled WGS sequence"/>
</dbReference>
<reference evidence="1" key="1">
    <citation type="submission" date="2021-02" db="EMBL/GenBank/DDBJ databases">
        <authorList>
            <person name="Nowell W R."/>
        </authorList>
    </citation>
    <scope>NUCLEOTIDE SEQUENCE</scope>
</reference>
<feature type="non-terminal residue" evidence="1">
    <location>
        <position position="1"/>
    </location>
</feature>
<sequence>MVMCWAHVRRCLDNKLCLINDKNERHEVISDIEKLQICNSTDSFQLASELFLKKYEKHEDFIRYLKSEWLTAHSRCVNVIKRENTFRERLVLSRFLVGAIEMVSKWSRDRDEKQPNAILFVNEPTITLNKWTKSYHFAKSPKTIL</sequence>
<name>A0A816BDN8_9BILA</name>
<protein>
    <submittedName>
        <fullName evidence="1">Uncharacterized protein</fullName>
    </submittedName>
</protein>
<dbReference type="AlphaFoldDB" id="A0A816BDN8"/>
<evidence type="ECO:0000313" key="1">
    <source>
        <dbReference type="EMBL" id="CAF1606910.1"/>
    </source>
</evidence>
<dbReference type="EMBL" id="CAJNOQ010037049">
    <property type="protein sequence ID" value="CAF1606910.1"/>
    <property type="molecule type" value="Genomic_DNA"/>
</dbReference>
<dbReference type="OrthoDB" id="119028at2759"/>
<evidence type="ECO:0000313" key="3">
    <source>
        <dbReference type="Proteomes" id="UP000663829"/>
    </source>
</evidence>